<keyword evidence="6 9" id="KW-0456">Lyase</keyword>
<name>A0A7X1B2X0_9BACT</name>
<dbReference type="AlphaFoldDB" id="A0A7X1B2X0"/>
<dbReference type="NCBIfam" id="TIGR01740">
    <property type="entry name" value="pyrF"/>
    <property type="match status" value="1"/>
</dbReference>
<dbReference type="PANTHER" id="PTHR32119">
    <property type="entry name" value="OROTIDINE 5'-PHOSPHATE DECARBOXYLASE"/>
    <property type="match status" value="1"/>
</dbReference>
<comment type="subunit">
    <text evidence="3 9">Homodimer.</text>
</comment>
<dbReference type="Gene3D" id="3.20.20.70">
    <property type="entry name" value="Aldolase class I"/>
    <property type="match status" value="1"/>
</dbReference>
<feature type="domain" description="Orotidine 5'-phosphate decarboxylase" evidence="13">
    <location>
        <begin position="12"/>
        <end position="232"/>
    </location>
</feature>
<dbReference type="GO" id="GO:0006207">
    <property type="term" value="P:'de novo' pyrimidine nucleobase biosynthetic process"/>
    <property type="evidence" value="ECO:0007669"/>
    <property type="project" value="InterPro"/>
</dbReference>
<evidence type="ECO:0000313" key="15">
    <source>
        <dbReference type="Proteomes" id="UP000526501"/>
    </source>
</evidence>
<feature type="active site" description="For OMPdecase activity" evidence="10">
    <location>
        <position position="67"/>
    </location>
</feature>
<evidence type="ECO:0000256" key="7">
    <source>
        <dbReference type="ARBA" id="ARBA00049157"/>
    </source>
</evidence>
<comment type="pathway">
    <text evidence="2 9 12">Pyrimidine metabolism; UMP biosynthesis via de novo pathway; UMP from orotate: step 2/2.</text>
</comment>
<dbReference type="EC" id="4.1.1.23" evidence="9"/>
<comment type="catalytic activity">
    <reaction evidence="7 9 12">
        <text>orotidine 5'-phosphate + H(+) = UMP + CO2</text>
        <dbReference type="Rhea" id="RHEA:11596"/>
        <dbReference type="ChEBI" id="CHEBI:15378"/>
        <dbReference type="ChEBI" id="CHEBI:16526"/>
        <dbReference type="ChEBI" id="CHEBI:57538"/>
        <dbReference type="ChEBI" id="CHEBI:57865"/>
        <dbReference type="EC" id="4.1.1.23"/>
    </reaction>
</comment>
<evidence type="ECO:0000256" key="12">
    <source>
        <dbReference type="RuleBase" id="RU000512"/>
    </source>
</evidence>
<comment type="similarity">
    <text evidence="8 9">Belongs to the OMP decarboxylase family. Type 1 subfamily.</text>
</comment>
<dbReference type="Pfam" id="PF00215">
    <property type="entry name" value="OMPdecase"/>
    <property type="match status" value="1"/>
</dbReference>
<feature type="active site" description="Proton donor" evidence="9">
    <location>
        <position position="69"/>
    </location>
</feature>
<dbReference type="CDD" id="cd04725">
    <property type="entry name" value="OMP_decarboxylase_like"/>
    <property type="match status" value="1"/>
</dbReference>
<protein>
    <recommendedName>
        <fullName evidence="9">Orotidine 5'-phosphate decarboxylase</fullName>
        <ecNumber evidence="9">4.1.1.23</ecNumber>
    </recommendedName>
    <alternativeName>
        <fullName evidence="9">OMP decarboxylase</fullName>
        <shortName evidence="9">OMPDCase</shortName>
        <shortName evidence="9">OMPdecase</shortName>
    </alternativeName>
</protein>
<evidence type="ECO:0000256" key="2">
    <source>
        <dbReference type="ARBA" id="ARBA00004861"/>
    </source>
</evidence>
<gene>
    <name evidence="9 14" type="primary">pyrF</name>
    <name evidence="14" type="ORF">H5P27_00435</name>
</gene>
<dbReference type="InterPro" id="IPR014732">
    <property type="entry name" value="OMPdecase"/>
</dbReference>
<accession>A0A7X1B2X0</accession>
<keyword evidence="15" id="KW-1185">Reference proteome</keyword>
<feature type="active site" description="For OMPdecase activity" evidence="10">
    <location>
        <position position="72"/>
    </location>
</feature>
<dbReference type="Proteomes" id="UP000526501">
    <property type="component" value="Unassembled WGS sequence"/>
</dbReference>
<feature type="binding site" evidence="9 11">
    <location>
        <position position="126"/>
    </location>
    <ligand>
        <name>substrate</name>
    </ligand>
</feature>
<dbReference type="SMART" id="SM00934">
    <property type="entry name" value="OMPdecase"/>
    <property type="match status" value="1"/>
</dbReference>
<dbReference type="GO" id="GO:0044205">
    <property type="term" value="P:'de novo' UMP biosynthetic process"/>
    <property type="evidence" value="ECO:0007669"/>
    <property type="project" value="UniProtKB-UniRule"/>
</dbReference>
<dbReference type="EMBL" id="JACHVC010000001">
    <property type="protein sequence ID" value="MBC2604517.1"/>
    <property type="molecule type" value="Genomic_DNA"/>
</dbReference>
<feature type="binding site" evidence="9 11">
    <location>
        <position position="196"/>
    </location>
    <ligand>
        <name>substrate</name>
    </ligand>
</feature>
<evidence type="ECO:0000256" key="11">
    <source>
        <dbReference type="PIRSR" id="PIRSR614732-2"/>
    </source>
</evidence>
<evidence type="ECO:0000259" key="13">
    <source>
        <dbReference type="SMART" id="SM00934"/>
    </source>
</evidence>
<feature type="binding site" evidence="9 11">
    <location>
        <position position="187"/>
    </location>
    <ligand>
        <name>substrate</name>
    </ligand>
</feature>
<dbReference type="GO" id="GO:0004590">
    <property type="term" value="F:orotidine-5'-phosphate decarboxylase activity"/>
    <property type="evidence" value="ECO:0007669"/>
    <property type="project" value="UniProtKB-UniRule"/>
</dbReference>
<sequence length="238" mass="25678">MSNTTQSKNTCELILALDIEEREDALALLKKAGPELKWAKIGLQMFTKYGPDYVRQIADLGKNVFLDLKLHDIPNTVAKAIESVGKLPIQMLTIHTCGGKEMMEWAIKAQQSVNPELQLLGVTVLTSMDQNSLELLGIKQSPADRVAHLASLAKDAGMSGLVCSTHEVKTIREAHGDHFQLITPGVRPAGAEAGDQKRIMTPAQAREVGSTYIVVGRPIYGAENPAAAVASIKAELEA</sequence>
<dbReference type="InterPro" id="IPR018089">
    <property type="entry name" value="OMPdecase_AS"/>
</dbReference>
<feature type="binding site" evidence="9 11">
    <location>
        <position position="18"/>
    </location>
    <ligand>
        <name>substrate</name>
    </ligand>
</feature>
<evidence type="ECO:0000256" key="3">
    <source>
        <dbReference type="ARBA" id="ARBA00011738"/>
    </source>
</evidence>
<dbReference type="FunFam" id="3.20.20.70:FF:000015">
    <property type="entry name" value="Orotidine 5'-phosphate decarboxylase"/>
    <property type="match status" value="1"/>
</dbReference>
<feature type="binding site" evidence="9">
    <location>
        <begin position="67"/>
        <end position="76"/>
    </location>
    <ligand>
        <name>substrate</name>
    </ligand>
</feature>
<dbReference type="HAMAP" id="MF_01200_B">
    <property type="entry name" value="OMPdecase_type1_B"/>
    <property type="match status" value="1"/>
</dbReference>
<dbReference type="UniPathway" id="UPA00070">
    <property type="reaction ID" value="UER00120"/>
</dbReference>
<reference evidence="14 15" key="1">
    <citation type="submission" date="2020-07" db="EMBL/GenBank/DDBJ databases">
        <authorList>
            <person name="Feng X."/>
        </authorList>
    </citation>
    <scope>NUCLEOTIDE SEQUENCE [LARGE SCALE GENOMIC DNA]</scope>
    <source>
        <strain evidence="14 15">JCM23202</strain>
    </source>
</reference>
<keyword evidence="5 9" id="KW-0665">Pyrimidine biosynthesis</keyword>
<dbReference type="InterPro" id="IPR047596">
    <property type="entry name" value="OMPdecase_bac"/>
</dbReference>
<dbReference type="InterPro" id="IPR001754">
    <property type="entry name" value="OMPdeCOase_dom"/>
</dbReference>
<evidence type="ECO:0000256" key="4">
    <source>
        <dbReference type="ARBA" id="ARBA00022793"/>
    </source>
</evidence>
<dbReference type="GO" id="GO:0005829">
    <property type="term" value="C:cytosol"/>
    <property type="evidence" value="ECO:0007669"/>
    <property type="project" value="TreeGrafter"/>
</dbReference>
<feature type="active site" description="For OMPdecase activity" evidence="10">
    <location>
        <position position="69"/>
    </location>
</feature>
<evidence type="ECO:0000256" key="10">
    <source>
        <dbReference type="PIRSR" id="PIRSR614732-1"/>
    </source>
</evidence>
<dbReference type="SUPFAM" id="SSF51366">
    <property type="entry name" value="Ribulose-phoshate binding barrel"/>
    <property type="match status" value="1"/>
</dbReference>
<dbReference type="PANTHER" id="PTHR32119:SF2">
    <property type="entry name" value="OROTIDINE 5'-PHOSPHATE DECARBOXYLASE"/>
    <property type="match status" value="1"/>
</dbReference>
<evidence type="ECO:0000256" key="1">
    <source>
        <dbReference type="ARBA" id="ARBA00002356"/>
    </source>
</evidence>
<feature type="binding site" evidence="9 11">
    <location>
        <position position="217"/>
    </location>
    <ligand>
        <name>substrate</name>
    </ligand>
</feature>
<dbReference type="NCBIfam" id="NF001273">
    <property type="entry name" value="PRK00230.1"/>
    <property type="match status" value="1"/>
</dbReference>
<evidence type="ECO:0000256" key="5">
    <source>
        <dbReference type="ARBA" id="ARBA00022975"/>
    </source>
</evidence>
<keyword evidence="4 9" id="KW-0210">Decarboxylase</keyword>
<evidence type="ECO:0000256" key="9">
    <source>
        <dbReference type="HAMAP-Rule" id="MF_01200"/>
    </source>
</evidence>
<organism evidence="14 15">
    <name type="scientific">Pelagicoccus albus</name>
    <dbReference type="NCBI Taxonomy" id="415222"/>
    <lineage>
        <taxon>Bacteria</taxon>
        <taxon>Pseudomonadati</taxon>
        <taxon>Verrucomicrobiota</taxon>
        <taxon>Opitutia</taxon>
        <taxon>Puniceicoccales</taxon>
        <taxon>Pelagicoccaceae</taxon>
        <taxon>Pelagicoccus</taxon>
    </lineage>
</organism>
<dbReference type="InterPro" id="IPR011060">
    <property type="entry name" value="RibuloseP-bd_barrel"/>
</dbReference>
<dbReference type="PROSITE" id="PS00156">
    <property type="entry name" value="OMPDECASE"/>
    <property type="match status" value="1"/>
</dbReference>
<feature type="binding site" evidence="9 11">
    <location>
        <position position="40"/>
    </location>
    <ligand>
        <name>substrate</name>
    </ligand>
</feature>
<evidence type="ECO:0000256" key="6">
    <source>
        <dbReference type="ARBA" id="ARBA00023239"/>
    </source>
</evidence>
<evidence type="ECO:0000256" key="8">
    <source>
        <dbReference type="ARBA" id="ARBA00061012"/>
    </source>
</evidence>
<evidence type="ECO:0000313" key="14">
    <source>
        <dbReference type="EMBL" id="MBC2604517.1"/>
    </source>
</evidence>
<feature type="binding site" evidence="9 11">
    <location>
        <position position="216"/>
    </location>
    <ligand>
        <name>substrate</name>
    </ligand>
</feature>
<comment type="caution">
    <text evidence="14">The sequence shown here is derived from an EMBL/GenBank/DDBJ whole genome shotgun (WGS) entry which is preliminary data.</text>
</comment>
<dbReference type="InterPro" id="IPR013785">
    <property type="entry name" value="Aldolase_TIM"/>
</dbReference>
<comment type="function">
    <text evidence="1 9">Catalyzes the decarboxylation of orotidine 5'-monophosphate (OMP) to uridine 5'-monophosphate (UMP).</text>
</comment>
<dbReference type="RefSeq" id="WP_185658411.1">
    <property type="nucleotide sequence ID" value="NZ_CAWPOO010000001.1"/>
</dbReference>
<proteinExistence type="inferred from homology"/>